<organism evidence="2">
    <name type="scientific">Ornithinibacillus sp. 4-3</name>
    <dbReference type="NCBI Taxonomy" id="3231488"/>
    <lineage>
        <taxon>Bacteria</taxon>
        <taxon>Bacillati</taxon>
        <taxon>Bacillota</taxon>
        <taxon>Bacilli</taxon>
        <taxon>Bacillales</taxon>
        <taxon>Bacillaceae</taxon>
        <taxon>Ornithinibacillus</taxon>
    </lineage>
</organism>
<evidence type="ECO:0000313" key="2">
    <source>
        <dbReference type="EMBL" id="XDK31882.1"/>
    </source>
</evidence>
<gene>
    <name evidence="2" type="ORF">AB4Y30_12700</name>
</gene>
<dbReference type="EMBL" id="CP162599">
    <property type="protein sequence ID" value="XDK31882.1"/>
    <property type="molecule type" value="Genomic_DNA"/>
</dbReference>
<evidence type="ECO:0000256" key="1">
    <source>
        <dbReference type="SAM" id="Phobius"/>
    </source>
</evidence>
<keyword evidence="1" id="KW-0812">Transmembrane</keyword>
<accession>A0AB39HMI3</accession>
<reference evidence="2" key="1">
    <citation type="submission" date="2024-07" db="EMBL/GenBank/DDBJ databases">
        <title>Halotolerant mesophilic bacterium Ornithinibacillus sp. 4-3, sp. nov., isolated from soil.</title>
        <authorList>
            <person name="Sidarenka A.V."/>
            <person name="Guliayeva D.E."/>
            <person name="Leanovich S.I."/>
            <person name="Hileuskaya K.S."/>
            <person name="Akhremchuk A.E."/>
            <person name="Sikolenko M.A."/>
            <person name="Valentovich L.N."/>
        </authorList>
    </citation>
    <scope>NUCLEOTIDE SEQUENCE</scope>
    <source>
        <strain evidence="2">4-3</strain>
    </source>
</reference>
<feature type="transmembrane region" description="Helical" evidence="1">
    <location>
        <begin position="12"/>
        <end position="33"/>
    </location>
</feature>
<keyword evidence="1" id="KW-0472">Membrane</keyword>
<feature type="transmembrane region" description="Helical" evidence="1">
    <location>
        <begin position="45"/>
        <end position="65"/>
    </location>
</feature>
<name>A0AB39HMI3_9BACI</name>
<dbReference type="RefSeq" id="WP_368652606.1">
    <property type="nucleotide sequence ID" value="NZ_CP162599.1"/>
</dbReference>
<proteinExistence type="predicted"/>
<keyword evidence="1" id="KW-1133">Transmembrane helix</keyword>
<feature type="transmembrane region" description="Helical" evidence="1">
    <location>
        <begin position="72"/>
        <end position="90"/>
    </location>
</feature>
<sequence>MIKHRNNLLNVVGWILFVISVVIFSFQMGYLFISAKYQVEYIDNRLFYIINILCILFLTPVILLLVTKKIKVLSISIVVMFITANVFMLVSSNQIVKNITSISPNWKHVLSIKENVENGEAMYYRNYYSILARAKERLPFETTGEFHVKWLANDIAAVTYKTKENTIQQFIGTYGERGSGGSYYYVAAEIHGHWQGENIDVISDTEGITVIKDGKTELFEWNDIQQFGTLAVVLKKNNEAVWTVSLNENFEIHSDASKATVGNISIYEATLEKNEPIILHYSSSN</sequence>
<protein>
    <submittedName>
        <fullName evidence="2">Uncharacterized protein</fullName>
    </submittedName>
</protein>
<dbReference type="AlphaFoldDB" id="A0AB39HMI3"/>